<evidence type="ECO:0000313" key="1">
    <source>
        <dbReference type="EMBL" id="KAI0087993.1"/>
    </source>
</evidence>
<proteinExistence type="predicted"/>
<sequence>MSLTSCPIEIIEYIAEFLLSDPRRLGALVGACRYTYTVLRHYLYRSITCESDTAGALCCRTLLESEELAKLVRSFSVYGPDHLHGEENREFIRNLAKALRSMPSLVSLNCDVGYCSLEVCIVLSTGHFDNLEYLALRFTDRSIPISRSVHQLQDLKPRLPNLRRLLIRDNTQPSHAQIFIQYFIDYRRSALSDVMFSCWYDSGNKFLLVPCDAPEWSSLTDLTIRRDAFSPATMSLVPSVRRLTLLRDLRPMPPLPAHILPRLEHIGCAAFNLSAFLPKGDRTKGRPISSVTLDGISATGAYHGPRNQPTRTSLRNALSQLAFSSKPIDFLGFPIRMLYAEYFSDVSPYLQEATSLIVHIVIRADVQTSERRNATRGTPMRELGERIVQQLPCLKTLLMPNAIIPCKNDPPAASEEEKMSRHKSILSEWSTYCPTLKRVSLGKEYLWEMKEEGWRRVDALYERDDHELRYFDY</sequence>
<keyword evidence="2" id="KW-1185">Reference proteome</keyword>
<accession>A0ACB8U115</accession>
<comment type="caution">
    <text evidence="1">The sequence shown here is derived from an EMBL/GenBank/DDBJ whole genome shotgun (WGS) entry which is preliminary data.</text>
</comment>
<protein>
    <submittedName>
        <fullName evidence="1">Uncharacterized protein</fullName>
    </submittedName>
</protein>
<gene>
    <name evidence="1" type="ORF">BDY19DRAFT_906984</name>
</gene>
<dbReference type="Proteomes" id="UP001055072">
    <property type="component" value="Unassembled WGS sequence"/>
</dbReference>
<name>A0ACB8U115_9APHY</name>
<dbReference type="EMBL" id="MU274915">
    <property type="protein sequence ID" value="KAI0087993.1"/>
    <property type="molecule type" value="Genomic_DNA"/>
</dbReference>
<organism evidence="1 2">
    <name type="scientific">Irpex rosettiformis</name>
    <dbReference type="NCBI Taxonomy" id="378272"/>
    <lineage>
        <taxon>Eukaryota</taxon>
        <taxon>Fungi</taxon>
        <taxon>Dikarya</taxon>
        <taxon>Basidiomycota</taxon>
        <taxon>Agaricomycotina</taxon>
        <taxon>Agaricomycetes</taxon>
        <taxon>Polyporales</taxon>
        <taxon>Irpicaceae</taxon>
        <taxon>Irpex</taxon>
    </lineage>
</organism>
<evidence type="ECO:0000313" key="2">
    <source>
        <dbReference type="Proteomes" id="UP001055072"/>
    </source>
</evidence>
<reference evidence="1" key="1">
    <citation type="journal article" date="2021" name="Environ. Microbiol.">
        <title>Gene family expansions and transcriptome signatures uncover fungal adaptations to wood decay.</title>
        <authorList>
            <person name="Hage H."/>
            <person name="Miyauchi S."/>
            <person name="Viragh M."/>
            <person name="Drula E."/>
            <person name="Min B."/>
            <person name="Chaduli D."/>
            <person name="Navarro D."/>
            <person name="Favel A."/>
            <person name="Norest M."/>
            <person name="Lesage-Meessen L."/>
            <person name="Balint B."/>
            <person name="Merenyi Z."/>
            <person name="de Eugenio L."/>
            <person name="Morin E."/>
            <person name="Martinez A.T."/>
            <person name="Baldrian P."/>
            <person name="Stursova M."/>
            <person name="Martinez M.J."/>
            <person name="Novotny C."/>
            <person name="Magnuson J.K."/>
            <person name="Spatafora J.W."/>
            <person name="Maurice S."/>
            <person name="Pangilinan J."/>
            <person name="Andreopoulos W."/>
            <person name="LaButti K."/>
            <person name="Hundley H."/>
            <person name="Na H."/>
            <person name="Kuo A."/>
            <person name="Barry K."/>
            <person name="Lipzen A."/>
            <person name="Henrissat B."/>
            <person name="Riley R."/>
            <person name="Ahrendt S."/>
            <person name="Nagy L.G."/>
            <person name="Grigoriev I.V."/>
            <person name="Martin F."/>
            <person name="Rosso M.N."/>
        </authorList>
    </citation>
    <scope>NUCLEOTIDE SEQUENCE</scope>
    <source>
        <strain evidence="1">CBS 384.51</strain>
    </source>
</reference>